<feature type="repeat" description="ANK" evidence="3">
    <location>
        <begin position="385"/>
        <end position="417"/>
    </location>
</feature>
<feature type="compositionally biased region" description="Polar residues" evidence="4">
    <location>
        <begin position="141"/>
        <end position="158"/>
    </location>
</feature>
<feature type="repeat" description="ANK" evidence="3">
    <location>
        <begin position="351"/>
        <end position="383"/>
    </location>
</feature>
<evidence type="ECO:0000256" key="3">
    <source>
        <dbReference type="PROSITE-ProRule" id="PRU00023"/>
    </source>
</evidence>
<dbReference type="Gene3D" id="1.25.40.20">
    <property type="entry name" value="Ankyrin repeat-containing domain"/>
    <property type="match status" value="1"/>
</dbReference>
<dbReference type="InterPro" id="IPR002110">
    <property type="entry name" value="Ankyrin_rpt"/>
</dbReference>
<dbReference type="PRINTS" id="PR01415">
    <property type="entry name" value="ANKYRIN"/>
</dbReference>
<feature type="compositionally biased region" description="Basic and acidic residues" evidence="4">
    <location>
        <begin position="43"/>
        <end position="57"/>
    </location>
</feature>
<feature type="compositionally biased region" description="Polar residues" evidence="4">
    <location>
        <begin position="481"/>
        <end position="494"/>
    </location>
</feature>
<organism evidence="5 6">
    <name type="scientific">Coilia grayii</name>
    <name type="common">Gray's grenadier anchovy</name>
    <dbReference type="NCBI Taxonomy" id="363190"/>
    <lineage>
        <taxon>Eukaryota</taxon>
        <taxon>Metazoa</taxon>
        <taxon>Chordata</taxon>
        <taxon>Craniata</taxon>
        <taxon>Vertebrata</taxon>
        <taxon>Euteleostomi</taxon>
        <taxon>Actinopterygii</taxon>
        <taxon>Neopterygii</taxon>
        <taxon>Teleostei</taxon>
        <taxon>Clupei</taxon>
        <taxon>Clupeiformes</taxon>
        <taxon>Clupeoidei</taxon>
        <taxon>Engraulidae</taxon>
        <taxon>Coilinae</taxon>
        <taxon>Coilia</taxon>
    </lineage>
</organism>
<feature type="compositionally biased region" description="Low complexity" evidence="4">
    <location>
        <begin position="635"/>
        <end position="653"/>
    </location>
</feature>
<protein>
    <submittedName>
        <fullName evidence="5">Uncharacterized protein</fullName>
    </submittedName>
</protein>
<dbReference type="Proteomes" id="UP001591681">
    <property type="component" value="Unassembled WGS sequence"/>
</dbReference>
<reference evidence="5 6" key="1">
    <citation type="submission" date="2024-09" db="EMBL/GenBank/DDBJ databases">
        <title>A chromosome-level genome assembly of Gray's grenadier anchovy, Coilia grayii.</title>
        <authorList>
            <person name="Fu Z."/>
        </authorList>
    </citation>
    <scope>NUCLEOTIDE SEQUENCE [LARGE SCALE GENOMIC DNA]</scope>
    <source>
        <strain evidence="5">G4</strain>
        <tissue evidence="5">Muscle</tissue>
    </source>
</reference>
<dbReference type="PROSITE" id="PS50088">
    <property type="entry name" value="ANK_REPEAT"/>
    <property type="match status" value="5"/>
</dbReference>
<keyword evidence="1" id="KW-0677">Repeat</keyword>
<keyword evidence="2 3" id="KW-0040">ANK repeat</keyword>
<feature type="compositionally biased region" description="Polar residues" evidence="4">
    <location>
        <begin position="76"/>
        <end position="103"/>
    </location>
</feature>
<feature type="compositionally biased region" description="Polar residues" evidence="4">
    <location>
        <begin position="1"/>
        <end position="14"/>
    </location>
</feature>
<evidence type="ECO:0000313" key="6">
    <source>
        <dbReference type="Proteomes" id="UP001591681"/>
    </source>
</evidence>
<dbReference type="EMBL" id="JBHFQA010000017">
    <property type="protein sequence ID" value="KAL2084257.1"/>
    <property type="molecule type" value="Genomic_DNA"/>
</dbReference>
<dbReference type="PROSITE" id="PS50297">
    <property type="entry name" value="ANK_REP_REGION"/>
    <property type="match status" value="5"/>
</dbReference>
<dbReference type="InterPro" id="IPR036770">
    <property type="entry name" value="Ankyrin_rpt-contain_sf"/>
</dbReference>
<evidence type="ECO:0000256" key="2">
    <source>
        <dbReference type="ARBA" id="ARBA00023043"/>
    </source>
</evidence>
<proteinExistence type="predicted"/>
<feature type="compositionally biased region" description="Polar residues" evidence="4">
    <location>
        <begin position="31"/>
        <end position="42"/>
    </location>
</feature>
<feature type="repeat" description="ANK" evidence="3">
    <location>
        <begin position="243"/>
        <end position="279"/>
    </location>
</feature>
<feature type="compositionally biased region" description="Basic and acidic residues" evidence="4">
    <location>
        <begin position="171"/>
        <end position="180"/>
    </location>
</feature>
<evidence type="ECO:0000256" key="4">
    <source>
        <dbReference type="SAM" id="MobiDB-lite"/>
    </source>
</evidence>
<dbReference type="Pfam" id="PF00023">
    <property type="entry name" value="Ank"/>
    <property type="match status" value="1"/>
</dbReference>
<feature type="repeat" description="ANK" evidence="3">
    <location>
        <begin position="280"/>
        <end position="312"/>
    </location>
</feature>
<feature type="region of interest" description="Disordered" evidence="4">
    <location>
        <begin position="472"/>
        <end position="498"/>
    </location>
</feature>
<dbReference type="PANTHER" id="PTHR46680:SF2">
    <property type="entry name" value="NF-KAPPA-B INHIBITOR ZETA"/>
    <property type="match status" value="1"/>
</dbReference>
<comment type="caution">
    <text evidence="5">The sequence shown here is derived from an EMBL/GenBank/DDBJ whole genome shotgun (WGS) entry which is preliminary data.</text>
</comment>
<dbReference type="SMART" id="SM00248">
    <property type="entry name" value="ANK"/>
    <property type="match status" value="6"/>
</dbReference>
<feature type="region of interest" description="Disordered" evidence="4">
    <location>
        <begin position="626"/>
        <end position="665"/>
    </location>
</feature>
<dbReference type="AlphaFoldDB" id="A0ABD1JAS7"/>
<dbReference type="PANTHER" id="PTHR46680">
    <property type="entry name" value="NF-KAPPA-B INHIBITOR ALPHA"/>
    <property type="match status" value="1"/>
</dbReference>
<dbReference type="InterPro" id="IPR051070">
    <property type="entry name" value="NF-kappa-B_inhibitor"/>
</dbReference>
<feature type="region of interest" description="Disordered" evidence="4">
    <location>
        <begin position="1"/>
        <end position="182"/>
    </location>
</feature>
<gene>
    <name evidence="5" type="ORF">ACEWY4_019775</name>
</gene>
<keyword evidence="6" id="KW-1185">Reference proteome</keyword>
<dbReference type="Pfam" id="PF12796">
    <property type="entry name" value="Ank_2"/>
    <property type="match status" value="2"/>
</dbReference>
<name>A0ABD1JAS7_9TELE</name>
<dbReference type="SUPFAM" id="SSF48403">
    <property type="entry name" value="Ankyrin repeat"/>
    <property type="match status" value="1"/>
</dbReference>
<accession>A0ABD1JAS7</accession>
<evidence type="ECO:0000256" key="1">
    <source>
        <dbReference type="ARBA" id="ARBA00022737"/>
    </source>
</evidence>
<sequence length="665" mass="71726">MPQIMTMSGQQTLSAAPLDLRTSTRGRESSTDSTSANASRPRNSAEVKAELPVHRGDCMIGSRTSSPKQEHPELSLTMTPNVKTANTSSERTGNTKVSDSFNQVRIKPESAAEDTVAAKSQDASASRLPFRKRPYPAGSETPAQSSTGSSKDCTNGSKSPKLAVSPFRKTNGHDDSKPQDVLDNNAQGITRQLDPQIFSPYALCSWPVLPHAMPAAVVPSSIWQAQMERLHADVALATQQDDDGDTPLHIAVVQGHEEMVHRLIRILKCAKKDMDIYNNMRQTPLHLTVITGHVDLVRTLLNADADPGALDRNGQNALHLCCEYNHASCLSAILLHPSGASASCLETRNYEGLSPLHLAVQSGNKEQVKLLLKHGADINAVDNKSGRSPLMHAVEADNMAMVNLLIEYRCDVNAQSYSGNTALHSACGRGHIEAVRTLLKNGADSSLKNYHNDTAVMVAKNKRVTDVLRGKGSRSLPLKTNDIQNSPQHNTSHARQFGIHGSSSPQYIGCSPVASRHTACHSPLTPMTHSPLDAAADSLSNRQSPMEVKDTVLLQKSLGHHSVARRGQFPPRIPQSYLSIYPGYPQPLSVLMPTHPAYSTGLPGSPYHQEGPLLVLPGSFSPQIPFFPPAQTAADQSRSSSCSSDQSDVSTMSVNSDSKGESYLD</sequence>
<feature type="repeat" description="ANK" evidence="3">
    <location>
        <begin position="418"/>
        <end position="450"/>
    </location>
</feature>
<evidence type="ECO:0000313" key="5">
    <source>
        <dbReference type="EMBL" id="KAL2084257.1"/>
    </source>
</evidence>